<dbReference type="InterPro" id="IPR015510">
    <property type="entry name" value="PGRP"/>
</dbReference>
<dbReference type="SMART" id="SM00644">
    <property type="entry name" value="Ami_2"/>
    <property type="match status" value="1"/>
</dbReference>
<evidence type="ECO:0000313" key="7">
    <source>
        <dbReference type="Proteomes" id="UP000274033"/>
    </source>
</evidence>
<evidence type="ECO:0000256" key="3">
    <source>
        <dbReference type="ARBA" id="ARBA00032390"/>
    </source>
</evidence>
<dbReference type="GO" id="GO:0008270">
    <property type="term" value="F:zinc ion binding"/>
    <property type="evidence" value="ECO:0007669"/>
    <property type="project" value="InterPro"/>
</dbReference>
<dbReference type="InterPro" id="IPR036505">
    <property type="entry name" value="Amidase/PGRP_sf"/>
</dbReference>
<dbReference type="AlphaFoldDB" id="A0A3N9U9U7"/>
<dbReference type="EMBL" id="RRCT01000022">
    <property type="protein sequence ID" value="RQW73348.1"/>
    <property type="molecule type" value="Genomic_DNA"/>
</dbReference>
<feature type="domain" description="Peptidoglycan recognition protein family" evidence="5">
    <location>
        <begin position="3"/>
        <end position="131"/>
    </location>
</feature>
<gene>
    <name evidence="6" type="ORF">EBB45_16990</name>
</gene>
<dbReference type="InterPro" id="IPR002502">
    <property type="entry name" value="Amidase_domain"/>
</dbReference>
<keyword evidence="7" id="KW-1185">Reference proteome</keyword>
<dbReference type="PANTHER" id="PTHR11022:SF41">
    <property type="entry name" value="PEPTIDOGLYCAN-RECOGNITION PROTEIN LC-RELATED"/>
    <property type="match status" value="1"/>
</dbReference>
<evidence type="ECO:0000313" key="6">
    <source>
        <dbReference type="EMBL" id="RQW73348.1"/>
    </source>
</evidence>
<dbReference type="Pfam" id="PF01510">
    <property type="entry name" value="Amidase_2"/>
    <property type="match status" value="1"/>
</dbReference>
<dbReference type="Gene3D" id="3.40.80.10">
    <property type="entry name" value="Peptidoglycan recognition protein-like"/>
    <property type="match status" value="1"/>
</dbReference>
<evidence type="ECO:0000259" key="5">
    <source>
        <dbReference type="SMART" id="SM00701"/>
    </source>
</evidence>
<dbReference type="RefSeq" id="WP_124766542.1">
    <property type="nucleotide sequence ID" value="NZ_JAFBDY010000001.1"/>
</dbReference>
<dbReference type="Proteomes" id="UP000274033">
    <property type="component" value="Unassembled WGS sequence"/>
</dbReference>
<dbReference type="GO" id="GO:0008745">
    <property type="term" value="F:N-acetylmuramoyl-L-alanine amidase activity"/>
    <property type="evidence" value="ECO:0007669"/>
    <property type="project" value="InterPro"/>
</dbReference>
<dbReference type="InterPro" id="IPR006619">
    <property type="entry name" value="PGRP_domain_met/bac"/>
</dbReference>
<name>A0A3N9U9U7_9BACI</name>
<dbReference type="CDD" id="cd06583">
    <property type="entry name" value="PGRP"/>
    <property type="match status" value="1"/>
</dbReference>
<comment type="caution">
    <text evidence="6">The sequence shown here is derived from an EMBL/GenBank/DDBJ whole genome shotgun (WGS) entry which is preliminary data.</text>
</comment>
<reference evidence="6 7" key="1">
    <citation type="journal article" date="2013" name="J. Microbiol.">
        <title>Lysinibacillus chungkukjangi sp. nov., isolated from Chungkukjang, Korean fermented soybean food.</title>
        <authorList>
            <person name="Kim S.J."/>
            <person name="Jang Y.H."/>
            <person name="Hamada M."/>
            <person name="Ahn J.H."/>
            <person name="Weon H.Y."/>
            <person name="Suzuki K."/>
            <person name="Whang K.S."/>
            <person name="Kwon S.W."/>
        </authorList>
    </citation>
    <scope>NUCLEOTIDE SEQUENCE [LARGE SCALE GENOMIC DNA]</scope>
    <source>
        <strain evidence="6 7">MCCC 1A12701</strain>
    </source>
</reference>
<dbReference type="PANTHER" id="PTHR11022">
    <property type="entry name" value="PEPTIDOGLYCAN RECOGNITION PROTEIN"/>
    <property type="match status" value="1"/>
</dbReference>
<feature type="domain" description="N-acetylmuramoyl-L-alanine amidase" evidence="4">
    <location>
        <begin position="11"/>
        <end position="139"/>
    </location>
</feature>
<sequence length="156" mass="18158">MEIEIVQKNFQFLEPFEPLEEVKNIIVHHTSRVNMTAEQCHEFHQKERGWSGIGYNFFIEKDGTIVEGRGHHVGAHAYGFNRTSIGICMTGDFDIENPTYKQWTSFLKLSDYIMKQYQLSPHQVLGHRELEGVQKSCPGKLVNLNEVRHQIAEYLH</sequence>
<dbReference type="SUPFAM" id="SSF55846">
    <property type="entry name" value="N-acetylmuramoyl-L-alanine amidase-like"/>
    <property type="match status" value="1"/>
</dbReference>
<accession>A0A3N9U9U7</accession>
<comment type="similarity">
    <text evidence="1">Belongs to the N-acetylmuramoyl-L-alanine amidase 2 family.</text>
</comment>
<organism evidence="6 7">
    <name type="scientific">Lysinibacillus composti</name>
    <dbReference type="NCBI Taxonomy" id="720633"/>
    <lineage>
        <taxon>Bacteria</taxon>
        <taxon>Bacillati</taxon>
        <taxon>Bacillota</taxon>
        <taxon>Bacilli</taxon>
        <taxon>Bacillales</taxon>
        <taxon>Bacillaceae</taxon>
        <taxon>Lysinibacillus</taxon>
    </lineage>
</organism>
<evidence type="ECO:0000256" key="2">
    <source>
        <dbReference type="ARBA" id="ARBA00030881"/>
    </source>
</evidence>
<dbReference type="GO" id="GO:0009253">
    <property type="term" value="P:peptidoglycan catabolic process"/>
    <property type="evidence" value="ECO:0007669"/>
    <property type="project" value="InterPro"/>
</dbReference>
<dbReference type="OrthoDB" id="9812621at2"/>
<evidence type="ECO:0000259" key="4">
    <source>
        <dbReference type="SMART" id="SM00644"/>
    </source>
</evidence>
<evidence type="ECO:0000256" key="1">
    <source>
        <dbReference type="ARBA" id="ARBA00007553"/>
    </source>
</evidence>
<proteinExistence type="inferred from homology"/>
<protein>
    <recommendedName>
        <fullName evidence="3">Autolysin</fullName>
    </recommendedName>
    <alternativeName>
        <fullName evidence="2">Cell wall hydrolase</fullName>
    </alternativeName>
</protein>
<dbReference type="SMART" id="SM00701">
    <property type="entry name" value="PGRP"/>
    <property type="match status" value="1"/>
</dbReference>